<evidence type="ECO:0000313" key="3">
    <source>
        <dbReference type="EMBL" id="OGF78481.1"/>
    </source>
</evidence>
<keyword evidence="1" id="KW-0472">Membrane</keyword>
<dbReference type="EMBL" id="MFHI01000027">
    <property type="protein sequence ID" value="OGF78481.1"/>
    <property type="molecule type" value="Genomic_DNA"/>
</dbReference>
<gene>
    <name evidence="3" type="ORF">A2W54_04000</name>
</gene>
<dbReference type="AlphaFoldDB" id="A0A1F5WT53"/>
<evidence type="ECO:0000313" key="4">
    <source>
        <dbReference type="Proteomes" id="UP000178425"/>
    </source>
</evidence>
<protein>
    <submittedName>
        <fullName evidence="3">Protease</fullName>
    </submittedName>
</protein>
<feature type="domain" description="Band 7" evidence="2">
    <location>
        <begin position="25"/>
        <end position="184"/>
    </location>
</feature>
<dbReference type="InterPro" id="IPR050710">
    <property type="entry name" value="Band7/mec-2_domain"/>
</dbReference>
<keyword evidence="1" id="KW-0812">Transmembrane</keyword>
<dbReference type="PANTHER" id="PTHR43327:SF10">
    <property type="entry name" value="STOMATIN-LIKE PROTEIN 2, MITOCHONDRIAL"/>
    <property type="match status" value="1"/>
</dbReference>
<dbReference type="GO" id="GO:0008233">
    <property type="term" value="F:peptidase activity"/>
    <property type="evidence" value="ECO:0007669"/>
    <property type="project" value="UniProtKB-KW"/>
</dbReference>
<dbReference type="PANTHER" id="PTHR43327">
    <property type="entry name" value="STOMATIN-LIKE PROTEIN 2, MITOCHONDRIAL"/>
    <property type="match status" value="1"/>
</dbReference>
<dbReference type="Proteomes" id="UP000178425">
    <property type="component" value="Unassembled WGS sequence"/>
</dbReference>
<proteinExistence type="predicted"/>
<dbReference type="GO" id="GO:0006508">
    <property type="term" value="P:proteolysis"/>
    <property type="evidence" value="ECO:0007669"/>
    <property type="project" value="UniProtKB-KW"/>
</dbReference>
<dbReference type="Gene3D" id="3.30.479.30">
    <property type="entry name" value="Band 7 domain"/>
    <property type="match status" value="1"/>
</dbReference>
<dbReference type="SMART" id="SM00244">
    <property type="entry name" value="PHB"/>
    <property type="match status" value="1"/>
</dbReference>
<dbReference type="InterPro" id="IPR001107">
    <property type="entry name" value="Band_7"/>
</dbReference>
<accession>A0A1F5WT53</accession>
<keyword evidence="3" id="KW-0378">Hydrolase</keyword>
<sequence>MEDMSLFSMIVYGVFGLFALVVFFSSWFTVEQQTTAVIERFGKFVRIATAGLNIKLPIIEQIAGRPNLRVQQLDVKVETKTQDNVFVHVVVSVQFFVLKEKVYDAFYRLTNPTKQITSFVFDVVRSSVPKIKLDDVFEKKDDIGDAVKKELTEVMDDYGYNIVKALVTDIDPDPKVKESMNAINAAQRLRAAAQEQGEAEKVILVKKAEAESESKILQGKGIAGQRREIIAGLRDSVEQFKESVQGATSQDVMQLVLLNQYFDVLKDIGASNRSTTILLPHSPGVVKELGEQIRDSFIVAEQVKGNGLDKDSKVASVS</sequence>
<comment type="caution">
    <text evidence="3">The sequence shown here is derived from an EMBL/GenBank/DDBJ whole genome shotgun (WGS) entry which is preliminary data.</text>
</comment>
<evidence type="ECO:0000256" key="1">
    <source>
        <dbReference type="SAM" id="Phobius"/>
    </source>
</evidence>
<dbReference type="CDD" id="cd03407">
    <property type="entry name" value="SPFH_like_u4"/>
    <property type="match status" value="1"/>
</dbReference>
<evidence type="ECO:0000259" key="2">
    <source>
        <dbReference type="SMART" id="SM00244"/>
    </source>
</evidence>
<dbReference type="InterPro" id="IPR036013">
    <property type="entry name" value="Band_7/SPFH_dom_sf"/>
</dbReference>
<dbReference type="SUPFAM" id="SSF117892">
    <property type="entry name" value="Band 7/SPFH domain"/>
    <property type="match status" value="1"/>
</dbReference>
<reference evidence="3 4" key="1">
    <citation type="journal article" date="2016" name="Nat. Commun.">
        <title>Thousands of microbial genomes shed light on interconnected biogeochemical processes in an aquifer system.</title>
        <authorList>
            <person name="Anantharaman K."/>
            <person name="Brown C.T."/>
            <person name="Hug L.A."/>
            <person name="Sharon I."/>
            <person name="Castelle C.J."/>
            <person name="Probst A.J."/>
            <person name="Thomas B.C."/>
            <person name="Singh A."/>
            <person name="Wilkins M.J."/>
            <person name="Karaoz U."/>
            <person name="Brodie E.L."/>
            <person name="Williams K.H."/>
            <person name="Hubbard S.S."/>
            <person name="Banfield J.F."/>
        </authorList>
    </citation>
    <scope>NUCLEOTIDE SEQUENCE [LARGE SCALE GENOMIC DNA]</scope>
</reference>
<dbReference type="Pfam" id="PF01145">
    <property type="entry name" value="Band_7"/>
    <property type="match status" value="1"/>
</dbReference>
<keyword evidence="3" id="KW-0645">Protease</keyword>
<feature type="transmembrane region" description="Helical" evidence="1">
    <location>
        <begin position="6"/>
        <end position="30"/>
    </location>
</feature>
<organism evidence="3 4">
    <name type="scientific">Candidatus Giovannonibacteria bacterium RIFCSPHIGHO2_02_43_13</name>
    <dbReference type="NCBI Taxonomy" id="1798330"/>
    <lineage>
        <taxon>Bacteria</taxon>
        <taxon>Candidatus Giovannoniibacteriota</taxon>
    </lineage>
</organism>
<name>A0A1F5WT53_9BACT</name>
<keyword evidence="1" id="KW-1133">Transmembrane helix</keyword>